<dbReference type="Proteomes" id="UP000000456">
    <property type="component" value="Segment"/>
</dbReference>
<dbReference type="EMBL" id="JN882286">
    <property type="protein sequence ID" value="AFC22003.1"/>
    <property type="molecule type" value="Genomic_DNA"/>
</dbReference>
<dbReference type="Pfam" id="PF17236">
    <property type="entry name" value="SU10_MCP"/>
    <property type="match status" value="1"/>
</dbReference>
<organism evidence="1 2">
    <name type="scientific">Cronobacter phage vB_CsaP_GAP52</name>
    <dbReference type="NCBI Taxonomy" id="1141137"/>
    <lineage>
        <taxon>Viruses</taxon>
        <taxon>Duplodnaviria</taxon>
        <taxon>Heunggongvirae</taxon>
        <taxon>Uroviricota</taxon>
        <taxon>Caudoviricetes</taxon>
        <taxon>Grimontviridae</taxon>
        <taxon>Crifsvirus</taxon>
        <taxon>Crifsvirus GAP52</taxon>
    </lineage>
</organism>
<dbReference type="InterPro" id="IPR035198">
    <property type="entry name" value="SU10_MCP"/>
</dbReference>
<keyword evidence="2" id="KW-1185">Reference proteome</keyword>
<gene>
    <name evidence="1" type="ORF">GAP52_011</name>
</gene>
<proteinExistence type="predicted"/>
<reference evidence="1 2" key="1">
    <citation type="submission" date="2011-10" db="EMBL/GenBank/DDBJ databases">
        <authorList>
            <person name="Burke D."/>
        </authorList>
    </citation>
    <scope>NUCLEOTIDE SEQUENCE [LARGE SCALE GENOMIC DNA]</scope>
    <source>
        <strain evidence="1">VB_CsaP_GAP-52</strain>
    </source>
</reference>
<sequence>MATLVSYDLNGKKLSFANWISNLSPTDTPFVSMTGKESIAQTLFQWQTDSLDAAALPGTDTANAVVEGSTAADGQLGSTQTLNNYTQILRKVLKVSDTANALANYGRGRELQYQMEKAGKEIKRDLEATFLSAQAKDAGSATTPRLTGGFESLVAAIDEPDEDTGAVVHKGIAGDEPVESDIWGLTYNLYLSGSHADIIMFHPKHASFFSSLMEVGVGERVKMFDGADTKLNTYVTEVIDPLGQRYCLCPNRWMPEDAIYFFRAKDWTQMVLRAPERVKLAKDGSYEKWMIEMEVGLRHANPFASGILKMGVTPPKPPVESVAIAGATEQFVKVGETIALSVTVSPEDADQVVTVASDNESIAKGA</sequence>
<dbReference type="GeneID" id="13994323"/>
<evidence type="ECO:0000313" key="2">
    <source>
        <dbReference type="Proteomes" id="UP000000456"/>
    </source>
</evidence>
<protein>
    <submittedName>
        <fullName evidence="1">Major head protein</fullName>
    </submittedName>
</protein>
<dbReference type="KEGG" id="vg:13994323"/>
<dbReference type="OrthoDB" id="4581at10239"/>
<evidence type="ECO:0000313" key="1">
    <source>
        <dbReference type="EMBL" id="AFC22003.1"/>
    </source>
</evidence>
<dbReference type="RefSeq" id="YP_006987658.1">
    <property type="nucleotide sequence ID" value="NC_019402.1"/>
</dbReference>
<name>K4F7D8_9CAUD</name>
<accession>K4F7D8</accession>